<dbReference type="GO" id="GO:0005886">
    <property type="term" value="C:plasma membrane"/>
    <property type="evidence" value="ECO:0007669"/>
    <property type="project" value="UniProtKB-SubCell"/>
</dbReference>
<dbReference type="HOGENOM" id="CLU_012039_0_2_0"/>
<keyword evidence="5 7" id="KW-1133">Transmembrane helix</keyword>
<dbReference type="GeneID" id="29673793"/>
<dbReference type="RefSeq" id="WP_012859187.1">
    <property type="nucleotide sequence ID" value="NC_013515.1"/>
</dbReference>
<accession>D1AV80</accession>
<dbReference type="eggNOG" id="COG3505">
    <property type="taxonomic scope" value="Bacteria"/>
</dbReference>
<evidence type="ECO:0000313" key="8">
    <source>
        <dbReference type="EMBL" id="ACZ01640.1"/>
    </source>
</evidence>
<evidence type="ECO:0000256" key="5">
    <source>
        <dbReference type="ARBA" id="ARBA00022989"/>
    </source>
</evidence>
<keyword evidence="9" id="KW-1185">Reference proteome</keyword>
<dbReference type="SUPFAM" id="SSF52540">
    <property type="entry name" value="P-loop containing nucleoside triphosphate hydrolases"/>
    <property type="match status" value="1"/>
</dbReference>
<comment type="similarity">
    <text evidence="2">Belongs to the VirD4/TraG family.</text>
</comment>
<name>D1AV80_STRM9</name>
<dbReference type="PANTHER" id="PTHR37937">
    <property type="entry name" value="CONJUGATIVE TRANSFER: DNA TRANSPORT"/>
    <property type="match status" value="1"/>
</dbReference>
<dbReference type="PANTHER" id="PTHR37937:SF1">
    <property type="entry name" value="CONJUGATIVE TRANSFER: DNA TRANSPORT"/>
    <property type="match status" value="1"/>
</dbReference>
<protein>
    <submittedName>
        <fullName evidence="8">TRAG family protein</fullName>
    </submittedName>
</protein>
<dbReference type="InterPro" id="IPR003688">
    <property type="entry name" value="TraG/VirD4"/>
</dbReference>
<evidence type="ECO:0000256" key="2">
    <source>
        <dbReference type="ARBA" id="ARBA00008806"/>
    </source>
</evidence>
<evidence type="ECO:0000256" key="1">
    <source>
        <dbReference type="ARBA" id="ARBA00004651"/>
    </source>
</evidence>
<dbReference type="OrthoDB" id="9766496at2"/>
<dbReference type="InterPro" id="IPR051539">
    <property type="entry name" value="T4SS-coupling_protein"/>
</dbReference>
<dbReference type="CDD" id="cd01127">
    <property type="entry name" value="TrwB_TraG_TraD_VirD4"/>
    <property type="match status" value="1"/>
</dbReference>
<keyword evidence="3" id="KW-1003">Cell membrane</keyword>
<dbReference type="Proteomes" id="UP000002072">
    <property type="component" value="Chromosome"/>
</dbReference>
<keyword evidence="4 7" id="KW-0812">Transmembrane</keyword>
<evidence type="ECO:0000256" key="3">
    <source>
        <dbReference type="ARBA" id="ARBA00022475"/>
    </source>
</evidence>
<evidence type="ECO:0000256" key="6">
    <source>
        <dbReference type="ARBA" id="ARBA00023136"/>
    </source>
</evidence>
<feature type="transmembrane region" description="Helical" evidence="7">
    <location>
        <begin position="20"/>
        <end position="40"/>
    </location>
</feature>
<dbReference type="Gene3D" id="3.40.50.300">
    <property type="entry name" value="P-loop containing nucleotide triphosphate hydrolases"/>
    <property type="match status" value="1"/>
</dbReference>
<dbReference type="AlphaFoldDB" id="D1AV80"/>
<evidence type="ECO:0000256" key="7">
    <source>
        <dbReference type="SAM" id="Phobius"/>
    </source>
</evidence>
<dbReference type="Pfam" id="PF02534">
    <property type="entry name" value="T4SS-DNA_transf"/>
    <property type="match status" value="1"/>
</dbReference>
<evidence type="ECO:0000256" key="4">
    <source>
        <dbReference type="ARBA" id="ARBA00022692"/>
    </source>
</evidence>
<feature type="transmembrane region" description="Helical" evidence="7">
    <location>
        <begin position="91"/>
        <end position="112"/>
    </location>
</feature>
<dbReference type="EMBL" id="CP001779">
    <property type="protein sequence ID" value="ACZ01640.1"/>
    <property type="molecule type" value="Genomic_DNA"/>
</dbReference>
<proteinExistence type="inferred from homology"/>
<dbReference type="STRING" id="519441.Smon_1185"/>
<dbReference type="InterPro" id="IPR027417">
    <property type="entry name" value="P-loop_NTPase"/>
</dbReference>
<gene>
    <name evidence="8" type="ordered locus">Smon_1185</name>
</gene>
<reference evidence="8 9" key="1">
    <citation type="journal article" date="2009" name="Stand. Genomic Sci.">
        <title>Complete genome sequence of Streptobacillus moniliformis type strain (9901T).</title>
        <authorList>
            <person name="Nolan M."/>
            <person name="Gronow S."/>
            <person name="Lapidus A."/>
            <person name="Ivanova N."/>
            <person name="Copeland A."/>
            <person name="Lucas S."/>
            <person name="Del Rio T.G."/>
            <person name="Chen F."/>
            <person name="Tice H."/>
            <person name="Pitluck S."/>
            <person name="Cheng J.F."/>
            <person name="Sims D."/>
            <person name="Meincke L."/>
            <person name="Bruce D."/>
            <person name="Goodwin L."/>
            <person name="Brettin T."/>
            <person name="Han C."/>
            <person name="Detter J.C."/>
            <person name="Ovchinikova G."/>
            <person name="Pati A."/>
            <person name="Mavromatis K."/>
            <person name="Mikhailova N."/>
            <person name="Chen A."/>
            <person name="Palaniappan K."/>
            <person name="Land M."/>
            <person name="Hauser L."/>
            <person name="Chang Y.J."/>
            <person name="Jeffries C.D."/>
            <person name="Rohde M."/>
            <person name="Sproer C."/>
            <person name="Goker M."/>
            <person name="Bristow J."/>
            <person name="Eisen J.A."/>
            <person name="Markowitz V."/>
            <person name="Hugenholtz P."/>
            <person name="Kyrpides N.C."/>
            <person name="Klenk H.P."/>
            <person name="Chain P."/>
        </authorList>
    </citation>
    <scope>NUCLEOTIDE SEQUENCE [LARGE SCALE GENOMIC DNA]</scope>
    <source>
        <strain evidence="9">ATCC 14647 / DSM 12112 / NCTC 10651 / 9901</strain>
    </source>
</reference>
<comment type="subcellular location">
    <subcellularLocation>
        <location evidence="1">Cell membrane</location>
        <topology evidence="1">Multi-pass membrane protein</topology>
    </subcellularLocation>
</comment>
<sequence length="630" mass="71342">MLSDIKKLKWKNMKSVEKRFVIGTISIIILTHILILFFYLSNYARILNYPEYFSKYILLEIDKIKIYYPNKFMYLALSKTPNAARWAKYEYLALQVLIFIPYIILCFPIKWIPKDTSHGSARWATFDDLGLSGFLTPRISAKAFELNLLEDSGVVLGEVDGRLIRDNGKTHILLSAPTRTGKGVSVIIPTLVDSWKDSVFVLDIKGENYQMTAGWRQKEFNNTIFKFSPLSIDSCSFNPMKEVRYLTPDEIDDAKTIAQIIVIDEGSSDPFWGLAGSDLATTLILYELYKGKGEANLSNVVKFITDPTGPLELRLKKLINKPIFDPDRDEEILEKLLEIYTAQDDQEQIKRGIHPFIDRGIADALGKGEKTLQSIVATAKSKLSIFESPNVEKNTSISDFRILDLMAADKPISLYIVVPPGQIQPLAPLLRILIIQCVQLLTPEMDYSGNSNKIKFKHRLLMLLDEFPAIGKMEILEKAIGFVAGYGMKMMLVVQSLDQLNKIYSENNMFMGNCQTQVFYTANDNKTAEYISKTIGQETVISKSVSSDGGGFFSKKNVSVSKSGRDLIRPDEMRRFPLDKILLLVGGKPPIKSNKVLFFKDKRFKDKVKLPINPTPAMQREIELQKGSEK</sequence>
<organism evidence="8 9">
    <name type="scientific">Streptobacillus moniliformis (strain ATCC 14647 / DSM 12112 / NCTC 10651 / 9901)</name>
    <dbReference type="NCBI Taxonomy" id="519441"/>
    <lineage>
        <taxon>Bacteria</taxon>
        <taxon>Fusobacteriati</taxon>
        <taxon>Fusobacteriota</taxon>
        <taxon>Fusobacteriia</taxon>
        <taxon>Fusobacteriales</taxon>
        <taxon>Leptotrichiaceae</taxon>
        <taxon>Streptobacillus</taxon>
    </lineage>
</organism>
<keyword evidence="6 7" id="KW-0472">Membrane</keyword>
<dbReference type="KEGG" id="smf:Smon_1185"/>
<evidence type="ECO:0000313" key="9">
    <source>
        <dbReference type="Proteomes" id="UP000002072"/>
    </source>
</evidence>